<feature type="transmembrane region" description="Helical" evidence="8">
    <location>
        <begin position="33"/>
        <end position="50"/>
    </location>
</feature>
<dbReference type="Proteomes" id="UP000077521">
    <property type="component" value="Unassembled WGS sequence"/>
</dbReference>
<dbReference type="AlphaFoldDB" id="A0A177THX3"/>
<keyword evidence="11" id="KW-1185">Reference proteome</keyword>
<feature type="domain" description="Sodium/calcium exchanger membrane region" evidence="9">
    <location>
        <begin position="390"/>
        <end position="540"/>
    </location>
</feature>
<feature type="compositionally biased region" description="Polar residues" evidence="7">
    <location>
        <begin position="328"/>
        <end position="348"/>
    </location>
</feature>
<dbReference type="EMBL" id="LWDF02000679">
    <property type="protein sequence ID" value="KAE8244292.1"/>
    <property type="molecule type" value="Genomic_DNA"/>
</dbReference>
<evidence type="ECO:0000256" key="3">
    <source>
        <dbReference type="ARBA" id="ARBA00022449"/>
    </source>
</evidence>
<dbReference type="InterPro" id="IPR044880">
    <property type="entry name" value="NCX_ion-bd_dom_sf"/>
</dbReference>
<dbReference type="PANTHER" id="PTHR10846:SF8">
    <property type="entry name" value="INNER MEMBRANE PROTEIN YRBG"/>
    <property type="match status" value="1"/>
</dbReference>
<evidence type="ECO:0000256" key="2">
    <source>
        <dbReference type="ARBA" id="ARBA00005364"/>
    </source>
</evidence>
<feature type="transmembrane region" description="Helical" evidence="8">
    <location>
        <begin position="240"/>
        <end position="264"/>
    </location>
</feature>
<evidence type="ECO:0000313" key="10">
    <source>
        <dbReference type="EMBL" id="KAE8244292.1"/>
    </source>
</evidence>
<evidence type="ECO:0000259" key="9">
    <source>
        <dbReference type="Pfam" id="PF01699"/>
    </source>
</evidence>
<feature type="transmembrane region" description="Helical" evidence="8">
    <location>
        <begin position="180"/>
        <end position="198"/>
    </location>
</feature>
<feature type="transmembrane region" description="Helical" evidence="8">
    <location>
        <begin position="413"/>
        <end position="432"/>
    </location>
</feature>
<keyword evidence="5 8" id="KW-1133">Transmembrane helix</keyword>
<evidence type="ECO:0000256" key="8">
    <source>
        <dbReference type="SAM" id="Phobius"/>
    </source>
</evidence>
<keyword evidence="3" id="KW-0050">Antiport</keyword>
<dbReference type="InterPro" id="IPR004481">
    <property type="entry name" value="K/Na/Ca-exchanger"/>
</dbReference>
<proteinExistence type="inferred from homology"/>
<feature type="domain" description="Sodium/calcium exchanger membrane region" evidence="9">
    <location>
        <begin position="39"/>
        <end position="131"/>
    </location>
</feature>
<feature type="compositionally biased region" description="Low complexity" evidence="7">
    <location>
        <begin position="281"/>
        <end position="302"/>
    </location>
</feature>
<comment type="caution">
    <text evidence="10">The sequence shown here is derived from an EMBL/GenBank/DDBJ whole genome shotgun (WGS) entry which is preliminary data.</text>
</comment>
<dbReference type="InterPro" id="IPR004837">
    <property type="entry name" value="NaCa_Exmemb"/>
</dbReference>
<keyword evidence="4 8" id="KW-0812">Transmembrane</keyword>
<feature type="transmembrane region" description="Helical" evidence="8">
    <location>
        <begin position="528"/>
        <end position="545"/>
    </location>
</feature>
<keyword evidence="6 8" id="KW-0472">Membrane</keyword>
<gene>
    <name evidence="10" type="ORF">A4X13_0g6700</name>
</gene>
<feature type="transmembrane region" description="Helical" evidence="8">
    <location>
        <begin position="498"/>
        <end position="522"/>
    </location>
</feature>
<dbReference type="GO" id="GO:0005262">
    <property type="term" value="F:calcium channel activity"/>
    <property type="evidence" value="ECO:0007669"/>
    <property type="project" value="TreeGrafter"/>
</dbReference>
<comment type="subcellular location">
    <subcellularLocation>
        <location evidence="1">Membrane</location>
        <topology evidence="1">Multi-pass membrane protein</topology>
    </subcellularLocation>
</comment>
<organism evidence="10 11">
    <name type="scientific">Tilletia indica</name>
    <dbReference type="NCBI Taxonomy" id="43049"/>
    <lineage>
        <taxon>Eukaryota</taxon>
        <taxon>Fungi</taxon>
        <taxon>Dikarya</taxon>
        <taxon>Basidiomycota</taxon>
        <taxon>Ustilaginomycotina</taxon>
        <taxon>Exobasidiomycetes</taxon>
        <taxon>Tilletiales</taxon>
        <taxon>Tilletiaceae</taxon>
        <taxon>Tilletia</taxon>
    </lineage>
</organism>
<evidence type="ECO:0000256" key="1">
    <source>
        <dbReference type="ARBA" id="ARBA00004141"/>
    </source>
</evidence>
<reference evidence="10" key="2">
    <citation type="journal article" date="2019" name="IMA Fungus">
        <title>Genome sequencing and comparison of five Tilletia species to identify candidate genes for the detection of regulated species infecting wheat.</title>
        <authorList>
            <person name="Nguyen H.D.T."/>
            <person name="Sultana T."/>
            <person name="Kesanakurti P."/>
            <person name="Hambleton S."/>
        </authorList>
    </citation>
    <scope>NUCLEOTIDE SEQUENCE</scope>
    <source>
        <strain evidence="10">DAOMC 236416</strain>
    </source>
</reference>
<keyword evidence="3" id="KW-0813">Transport</keyword>
<reference evidence="10" key="1">
    <citation type="submission" date="2016-04" db="EMBL/GenBank/DDBJ databases">
        <authorList>
            <person name="Nguyen H.D."/>
            <person name="Samba Siva P."/>
            <person name="Cullis J."/>
            <person name="Levesque C.A."/>
            <person name="Hambleton S."/>
        </authorList>
    </citation>
    <scope>NUCLEOTIDE SEQUENCE</scope>
    <source>
        <strain evidence="10">DAOMC 236416</strain>
    </source>
</reference>
<evidence type="ECO:0000313" key="11">
    <source>
        <dbReference type="Proteomes" id="UP000077521"/>
    </source>
</evidence>
<name>A0A177THX3_9BASI</name>
<feature type="transmembrane region" description="Helical" evidence="8">
    <location>
        <begin position="452"/>
        <end position="477"/>
    </location>
</feature>
<dbReference type="Gene3D" id="1.20.1420.30">
    <property type="entry name" value="NCX, central ion-binding region"/>
    <property type="match status" value="2"/>
</dbReference>
<dbReference type="GO" id="GO:0006874">
    <property type="term" value="P:intracellular calcium ion homeostasis"/>
    <property type="evidence" value="ECO:0007669"/>
    <property type="project" value="TreeGrafter"/>
</dbReference>
<dbReference type="PANTHER" id="PTHR10846">
    <property type="entry name" value="SODIUM/POTASSIUM/CALCIUM EXCHANGER"/>
    <property type="match status" value="1"/>
</dbReference>
<evidence type="ECO:0000256" key="6">
    <source>
        <dbReference type="ARBA" id="ARBA00023136"/>
    </source>
</evidence>
<feature type="region of interest" description="Disordered" evidence="7">
    <location>
        <begin position="321"/>
        <end position="352"/>
    </location>
</feature>
<protein>
    <recommendedName>
        <fullName evidence="9">Sodium/calcium exchanger membrane region domain-containing protein</fullName>
    </recommendedName>
</protein>
<feature type="region of interest" description="Disordered" evidence="7">
    <location>
        <begin position="273"/>
        <end position="302"/>
    </location>
</feature>
<feature type="transmembrane region" description="Helical" evidence="8">
    <location>
        <begin position="382"/>
        <end position="401"/>
    </location>
</feature>
<evidence type="ECO:0000256" key="4">
    <source>
        <dbReference type="ARBA" id="ARBA00022692"/>
    </source>
</evidence>
<comment type="similarity">
    <text evidence="2">Belongs to the Ca(2+):cation antiporter (CaCA) (TC 2.A.19) family. SLC24A subfamily.</text>
</comment>
<dbReference type="GO" id="GO:0008273">
    <property type="term" value="F:calcium, potassium:sodium antiporter activity"/>
    <property type="evidence" value="ECO:0007669"/>
    <property type="project" value="TreeGrafter"/>
</dbReference>
<dbReference type="Pfam" id="PF01699">
    <property type="entry name" value="Na_Ca_ex"/>
    <property type="match status" value="2"/>
</dbReference>
<feature type="transmembrane region" description="Helical" evidence="8">
    <location>
        <begin position="101"/>
        <end position="125"/>
    </location>
</feature>
<accession>A0A177THX3</accession>
<sequence>MAVLSRLVDARKTSPSSGAVLAKISTTAASSSLGHALWLLFLLALGVVFLEKGCEWALDNLAQIAALARIDQTLVSLLTAGGEWEELAVVIAAVKQGRSALAIGNVVGAAISNILGAFSLGLLFAPSPPALTPEQDSNDPNALPAGFRYAGTDPDTGLAIVRIENPPRKGFHFDHSARTYATAQFIITSIVAPLLYFAQATADNYGPIDPVPSPPSSLGQENEAEQRATRRKYVEWTPNAIRIFAVILFVVFGVYLISIGSAIYRGWIAPPPDSDDEDSGSDTSSNSSSSDEAGPSAARQQQQQRGQGFWSRWFWQRHGGPNEETLVSGRTANYGSIPSTAEDSNQPSEADAEIGTQTHVRPADDSSPITHWLFRSYPNSRLLAIIPRLIVSVLGFALLALSGTLLASAGAGLAALWGWSDTLFGLTLLSFLTTLPEKALSALAGRKGLHGALAGAAAGSNTFLLTLCAGVALLGLADERAASYTNGGKGKETFQVPLIKWEEIVILFLSSLTLWAICLAGGRRWHGAVLLALYVVYLVVELTVWRR</sequence>
<dbReference type="GO" id="GO:0005886">
    <property type="term" value="C:plasma membrane"/>
    <property type="evidence" value="ECO:0007669"/>
    <property type="project" value="TreeGrafter"/>
</dbReference>
<evidence type="ECO:0000256" key="7">
    <source>
        <dbReference type="SAM" id="MobiDB-lite"/>
    </source>
</evidence>
<evidence type="ECO:0000256" key="5">
    <source>
        <dbReference type="ARBA" id="ARBA00022989"/>
    </source>
</evidence>